<proteinExistence type="predicted"/>
<protein>
    <submittedName>
        <fullName evidence="1">Uncharacterized protein</fullName>
    </submittedName>
</protein>
<dbReference type="Proteomes" id="UP001163603">
    <property type="component" value="Chromosome 8"/>
</dbReference>
<sequence length="164" mass="18217">MLMFHAFDAVMQNTTVVANRSKYVDFTMPCSGSGIQLENEELYYGTPEQFDEALSNGTVAEIFDEIPYMKVFLAKSFWSKVTNLKKLFGTKDDDPSSHSLQRSESRVHPGASPEGKEASPDQNIDVIENHSRNPSGEEYVAGNEDDEVHSSVDSAPQFTSETPN</sequence>
<gene>
    <name evidence="1" type="ORF">Pint_14236</name>
</gene>
<dbReference type="EMBL" id="CM047743">
    <property type="protein sequence ID" value="KAJ0031790.1"/>
    <property type="molecule type" value="Genomic_DNA"/>
</dbReference>
<reference evidence="2" key="1">
    <citation type="journal article" date="2023" name="G3 (Bethesda)">
        <title>Genome assembly and association tests identify interacting loci associated with vigor, precocity, and sex in interspecific pistachio rootstocks.</title>
        <authorList>
            <person name="Palmer W."/>
            <person name="Jacygrad E."/>
            <person name="Sagayaradj S."/>
            <person name="Cavanaugh K."/>
            <person name="Han R."/>
            <person name="Bertier L."/>
            <person name="Beede B."/>
            <person name="Kafkas S."/>
            <person name="Golino D."/>
            <person name="Preece J."/>
            <person name="Michelmore R."/>
        </authorList>
    </citation>
    <scope>NUCLEOTIDE SEQUENCE [LARGE SCALE GENOMIC DNA]</scope>
</reference>
<accession>A0ACC0YBB5</accession>
<evidence type="ECO:0000313" key="1">
    <source>
        <dbReference type="EMBL" id="KAJ0031790.1"/>
    </source>
</evidence>
<keyword evidence="2" id="KW-1185">Reference proteome</keyword>
<comment type="caution">
    <text evidence="1">The sequence shown here is derived from an EMBL/GenBank/DDBJ whole genome shotgun (WGS) entry which is preliminary data.</text>
</comment>
<evidence type="ECO:0000313" key="2">
    <source>
        <dbReference type="Proteomes" id="UP001163603"/>
    </source>
</evidence>
<organism evidence="1 2">
    <name type="scientific">Pistacia integerrima</name>
    <dbReference type="NCBI Taxonomy" id="434235"/>
    <lineage>
        <taxon>Eukaryota</taxon>
        <taxon>Viridiplantae</taxon>
        <taxon>Streptophyta</taxon>
        <taxon>Embryophyta</taxon>
        <taxon>Tracheophyta</taxon>
        <taxon>Spermatophyta</taxon>
        <taxon>Magnoliopsida</taxon>
        <taxon>eudicotyledons</taxon>
        <taxon>Gunneridae</taxon>
        <taxon>Pentapetalae</taxon>
        <taxon>rosids</taxon>
        <taxon>malvids</taxon>
        <taxon>Sapindales</taxon>
        <taxon>Anacardiaceae</taxon>
        <taxon>Pistacia</taxon>
    </lineage>
</organism>
<name>A0ACC0YBB5_9ROSI</name>